<dbReference type="GO" id="GO:0044027">
    <property type="term" value="P:negative regulation of gene expression via chromosomal CpG island methylation"/>
    <property type="evidence" value="ECO:0007669"/>
    <property type="project" value="TreeGrafter"/>
</dbReference>
<reference evidence="6" key="1">
    <citation type="submission" date="2021-02" db="EMBL/GenBank/DDBJ databases">
        <title>First Annotated Genome of the Yellow-green Alga Tribonema minus.</title>
        <authorList>
            <person name="Mahan K.M."/>
        </authorList>
    </citation>
    <scope>NUCLEOTIDE SEQUENCE</scope>
    <source>
        <strain evidence="6">UTEX B ZZ1240</strain>
    </source>
</reference>
<dbReference type="InterPro" id="IPR029063">
    <property type="entry name" value="SAM-dependent_MTases_sf"/>
</dbReference>
<evidence type="ECO:0000256" key="5">
    <source>
        <dbReference type="PROSITE-ProRule" id="PRU01016"/>
    </source>
</evidence>
<proteinExistence type="inferred from homology"/>
<dbReference type="PANTHER" id="PTHR10629">
    <property type="entry name" value="CYTOSINE-SPECIFIC METHYLTRANSFERASE"/>
    <property type="match status" value="1"/>
</dbReference>
<name>A0A835ZAI0_9STRA</name>
<dbReference type="EMBL" id="JAFCMP010000068">
    <property type="protein sequence ID" value="KAG5188632.1"/>
    <property type="molecule type" value="Genomic_DNA"/>
</dbReference>
<evidence type="ECO:0000313" key="6">
    <source>
        <dbReference type="EMBL" id="KAG5188632.1"/>
    </source>
</evidence>
<dbReference type="EC" id="2.1.1.37" evidence="1"/>
<keyword evidence="4 5" id="KW-0949">S-adenosyl-L-methionine</keyword>
<dbReference type="Pfam" id="PF00145">
    <property type="entry name" value="DNA_methylase"/>
    <property type="match status" value="1"/>
</dbReference>
<dbReference type="GO" id="GO:0003677">
    <property type="term" value="F:DNA binding"/>
    <property type="evidence" value="ECO:0007669"/>
    <property type="project" value="TreeGrafter"/>
</dbReference>
<dbReference type="AlphaFoldDB" id="A0A835ZAI0"/>
<evidence type="ECO:0000313" key="7">
    <source>
        <dbReference type="Proteomes" id="UP000664859"/>
    </source>
</evidence>
<evidence type="ECO:0000256" key="3">
    <source>
        <dbReference type="ARBA" id="ARBA00022679"/>
    </source>
</evidence>
<dbReference type="GO" id="GO:0005634">
    <property type="term" value="C:nucleus"/>
    <property type="evidence" value="ECO:0007669"/>
    <property type="project" value="TreeGrafter"/>
</dbReference>
<dbReference type="OrthoDB" id="414133at2759"/>
<evidence type="ECO:0000256" key="4">
    <source>
        <dbReference type="ARBA" id="ARBA00022691"/>
    </source>
</evidence>
<evidence type="ECO:0000256" key="1">
    <source>
        <dbReference type="ARBA" id="ARBA00011975"/>
    </source>
</evidence>
<dbReference type="Gene3D" id="3.40.50.150">
    <property type="entry name" value="Vaccinia Virus protein VP39"/>
    <property type="match status" value="1"/>
</dbReference>
<dbReference type="InterPro" id="IPR001525">
    <property type="entry name" value="C5_MeTfrase"/>
</dbReference>
<dbReference type="Proteomes" id="UP000664859">
    <property type="component" value="Unassembled WGS sequence"/>
</dbReference>
<dbReference type="PANTHER" id="PTHR10629:SF52">
    <property type="entry name" value="DNA (CYTOSINE-5)-METHYLTRANSFERASE 1"/>
    <property type="match status" value="1"/>
</dbReference>
<protein>
    <recommendedName>
        <fullName evidence="1">DNA (cytosine-5-)-methyltransferase</fullName>
        <ecNumber evidence="1">2.1.1.37</ecNumber>
    </recommendedName>
</protein>
<comment type="caution">
    <text evidence="6">The sequence shown here is derived from an EMBL/GenBank/DDBJ whole genome shotgun (WGS) entry which is preliminary data.</text>
</comment>
<sequence>MPLDAADAASVVVVVDLFCGIGGFSEGARQAGASVALAVDSWRAALDAHASRHPEAEHWCEELGGDVAEFAGRVRAAVPTGCRLHLHRSPPCQQLSSLNPGGDRVEGMRLVTWYLDVVDALRPHSWTMEQVPHPAVLRLLTERRAPFGVLRFDEFGVPTARRRVIAGTVDFDALPRREAPPAARVLAGLEDMAGGFTRLTGGRVDVAGGGGYVSRSLDLVSSTVTRRFPCLYDPEARRSKMLRPRSLLALQSFPRGYLDAAAPGTEDARLMIGNAVSPALARALMTAVCGGERAIM</sequence>
<gene>
    <name evidence="6" type="ORF">JKP88DRAFT_275843</name>
</gene>
<dbReference type="InterPro" id="IPR050390">
    <property type="entry name" value="C5-Methyltransferase"/>
</dbReference>
<dbReference type="SUPFAM" id="SSF53335">
    <property type="entry name" value="S-adenosyl-L-methionine-dependent methyltransferases"/>
    <property type="match status" value="1"/>
</dbReference>
<keyword evidence="3 5" id="KW-0808">Transferase</keyword>
<accession>A0A835ZAI0</accession>
<feature type="active site" evidence="5">
    <location>
        <position position="92"/>
    </location>
</feature>
<dbReference type="PROSITE" id="PS51679">
    <property type="entry name" value="SAM_MT_C5"/>
    <property type="match status" value="1"/>
</dbReference>
<comment type="similarity">
    <text evidence="5">Belongs to the class I-like SAM-binding methyltransferase superfamily. C5-methyltransferase family.</text>
</comment>
<dbReference type="GO" id="GO:0032259">
    <property type="term" value="P:methylation"/>
    <property type="evidence" value="ECO:0007669"/>
    <property type="project" value="UniProtKB-KW"/>
</dbReference>
<keyword evidence="7" id="KW-1185">Reference proteome</keyword>
<dbReference type="GO" id="GO:0003886">
    <property type="term" value="F:DNA (cytosine-5-)-methyltransferase activity"/>
    <property type="evidence" value="ECO:0007669"/>
    <property type="project" value="UniProtKB-EC"/>
</dbReference>
<organism evidence="6 7">
    <name type="scientific">Tribonema minus</name>
    <dbReference type="NCBI Taxonomy" id="303371"/>
    <lineage>
        <taxon>Eukaryota</taxon>
        <taxon>Sar</taxon>
        <taxon>Stramenopiles</taxon>
        <taxon>Ochrophyta</taxon>
        <taxon>PX clade</taxon>
        <taxon>Xanthophyceae</taxon>
        <taxon>Tribonematales</taxon>
        <taxon>Tribonemataceae</taxon>
        <taxon>Tribonema</taxon>
    </lineage>
</organism>
<evidence type="ECO:0000256" key="2">
    <source>
        <dbReference type="ARBA" id="ARBA00022603"/>
    </source>
</evidence>
<keyword evidence="2 5" id="KW-0489">Methyltransferase</keyword>